<dbReference type="InParanoid" id="A0A3P8WF67"/>
<evidence type="ECO:0000313" key="8">
    <source>
        <dbReference type="Proteomes" id="UP000265120"/>
    </source>
</evidence>
<dbReference type="InterPro" id="IPR001902">
    <property type="entry name" value="SLC26A/SulP_fam"/>
</dbReference>
<proteinExistence type="predicted"/>
<dbReference type="STRING" id="244447.ENSCSEP00000026128"/>
<dbReference type="Proteomes" id="UP000265120">
    <property type="component" value="Chromosome 8"/>
</dbReference>
<keyword evidence="8" id="KW-1185">Reference proteome</keyword>
<dbReference type="GO" id="GO:0016020">
    <property type="term" value="C:membrane"/>
    <property type="evidence" value="ECO:0007669"/>
    <property type="project" value="UniProtKB-SubCell"/>
</dbReference>
<evidence type="ECO:0000256" key="4">
    <source>
        <dbReference type="ARBA" id="ARBA00023136"/>
    </source>
</evidence>
<evidence type="ECO:0000256" key="3">
    <source>
        <dbReference type="ARBA" id="ARBA00022989"/>
    </source>
</evidence>
<reference evidence="7" key="2">
    <citation type="submission" date="2025-08" db="UniProtKB">
        <authorList>
            <consortium name="Ensembl"/>
        </authorList>
    </citation>
    <scope>IDENTIFICATION</scope>
</reference>
<organism evidence="7 8">
    <name type="scientific">Cynoglossus semilaevis</name>
    <name type="common">Tongue sole</name>
    <dbReference type="NCBI Taxonomy" id="244447"/>
    <lineage>
        <taxon>Eukaryota</taxon>
        <taxon>Metazoa</taxon>
        <taxon>Chordata</taxon>
        <taxon>Craniata</taxon>
        <taxon>Vertebrata</taxon>
        <taxon>Euteleostomi</taxon>
        <taxon>Actinopterygii</taxon>
        <taxon>Neopterygii</taxon>
        <taxon>Teleostei</taxon>
        <taxon>Neoteleostei</taxon>
        <taxon>Acanthomorphata</taxon>
        <taxon>Carangaria</taxon>
        <taxon>Pleuronectiformes</taxon>
        <taxon>Pleuronectoidei</taxon>
        <taxon>Cynoglossidae</taxon>
        <taxon>Cynoglossinae</taxon>
        <taxon>Cynoglossus</taxon>
    </lineage>
</organism>
<evidence type="ECO:0000256" key="2">
    <source>
        <dbReference type="ARBA" id="ARBA00022692"/>
    </source>
</evidence>
<dbReference type="GO" id="GO:0055085">
    <property type="term" value="P:transmembrane transport"/>
    <property type="evidence" value="ECO:0007669"/>
    <property type="project" value="InterPro"/>
</dbReference>
<dbReference type="GeneTree" id="ENSGT01150000286920"/>
<evidence type="ECO:0000256" key="5">
    <source>
        <dbReference type="SAM" id="Phobius"/>
    </source>
</evidence>
<dbReference type="OMA" id="YNECEEI"/>
<reference evidence="7 8" key="1">
    <citation type="journal article" date="2014" name="Nat. Genet.">
        <title>Whole-genome sequence of a flatfish provides insights into ZW sex chromosome evolution and adaptation to a benthic lifestyle.</title>
        <authorList>
            <person name="Chen S."/>
            <person name="Zhang G."/>
            <person name="Shao C."/>
            <person name="Huang Q."/>
            <person name="Liu G."/>
            <person name="Zhang P."/>
            <person name="Song W."/>
            <person name="An N."/>
            <person name="Chalopin D."/>
            <person name="Volff J.N."/>
            <person name="Hong Y."/>
            <person name="Li Q."/>
            <person name="Sha Z."/>
            <person name="Zhou H."/>
            <person name="Xie M."/>
            <person name="Yu Q."/>
            <person name="Liu Y."/>
            <person name="Xiang H."/>
            <person name="Wang N."/>
            <person name="Wu K."/>
            <person name="Yang C."/>
            <person name="Zhou Q."/>
            <person name="Liao X."/>
            <person name="Yang L."/>
            <person name="Hu Q."/>
            <person name="Zhang J."/>
            <person name="Meng L."/>
            <person name="Jin L."/>
            <person name="Tian Y."/>
            <person name="Lian J."/>
            <person name="Yang J."/>
            <person name="Miao G."/>
            <person name="Liu S."/>
            <person name="Liang Z."/>
            <person name="Yan F."/>
            <person name="Li Y."/>
            <person name="Sun B."/>
            <person name="Zhang H."/>
            <person name="Zhang J."/>
            <person name="Zhu Y."/>
            <person name="Du M."/>
            <person name="Zhao Y."/>
            <person name="Schartl M."/>
            <person name="Tang Q."/>
            <person name="Wang J."/>
        </authorList>
    </citation>
    <scope>NUCLEOTIDE SEQUENCE</scope>
</reference>
<dbReference type="InterPro" id="IPR002645">
    <property type="entry name" value="STAS_dom"/>
</dbReference>
<dbReference type="PROSITE" id="PS50801">
    <property type="entry name" value="STAS"/>
    <property type="match status" value="1"/>
</dbReference>
<feature type="transmembrane region" description="Helical" evidence="5">
    <location>
        <begin position="49"/>
        <end position="76"/>
    </location>
</feature>
<dbReference type="InterPro" id="IPR036513">
    <property type="entry name" value="STAS_dom_sf"/>
</dbReference>
<sequence length="351" mass="39953">MIVTLAIGFLLEPLPKSVLGAVVIVNLKGMLLQVREVPYLWRRDKPDCVVWLGTYIGAILLGLDLGLAVGLGVELLSVVLRAQFPRCSVLANIRGTDLYRDRKDYVNMYEPCGVKIFRIPSPLFFANIDFFRTKLVEAVGFNPLRVLRKRNKALRRIRKLLEKGDLQWTSDEDEGSTEELDRPTDFKDIPGRIDWNAELPANIIVPKVDVHSLVLDFAAVSFLDISLLKELVRVEVEIYIVSCDVYILEKLHHCSFFDGELQPSIFFLTLHDAMLHILSKHPETTKTATERSSNFTKVTRRRTSASTHTSCLWRFPVIQVKVKVEEKGSRPVALPVLFHFVCPVHTFDVEN</sequence>
<dbReference type="Gene3D" id="3.30.750.24">
    <property type="entry name" value="STAS domain"/>
    <property type="match status" value="1"/>
</dbReference>
<name>A0A3P8WF67_CYNSE</name>
<keyword evidence="4 5" id="KW-0472">Membrane</keyword>
<dbReference type="SUPFAM" id="SSF52091">
    <property type="entry name" value="SpoIIaa-like"/>
    <property type="match status" value="1"/>
</dbReference>
<comment type="subcellular location">
    <subcellularLocation>
        <location evidence="1">Membrane</location>
        <topology evidence="1">Multi-pass membrane protein</topology>
    </subcellularLocation>
</comment>
<dbReference type="Pfam" id="PF00916">
    <property type="entry name" value="Sulfate_transp"/>
    <property type="match status" value="1"/>
</dbReference>
<protein>
    <recommendedName>
        <fullName evidence="6">STAS domain-containing protein</fullName>
    </recommendedName>
</protein>
<keyword evidence="3 5" id="KW-1133">Transmembrane helix</keyword>
<dbReference type="CDD" id="cd07042">
    <property type="entry name" value="STAS_SulP_like_sulfate_transporter"/>
    <property type="match status" value="1"/>
</dbReference>
<dbReference type="PANTHER" id="PTHR11814">
    <property type="entry name" value="SULFATE TRANSPORTER"/>
    <property type="match status" value="1"/>
</dbReference>
<dbReference type="Ensembl" id="ENSCSET00000026468.1">
    <property type="protein sequence ID" value="ENSCSEP00000026128.1"/>
    <property type="gene ID" value="ENSCSEG00000016677.1"/>
</dbReference>
<evidence type="ECO:0000259" key="6">
    <source>
        <dbReference type="PROSITE" id="PS50801"/>
    </source>
</evidence>
<keyword evidence="2 5" id="KW-0812">Transmembrane</keyword>
<evidence type="ECO:0000313" key="7">
    <source>
        <dbReference type="Ensembl" id="ENSCSEP00000026128.1"/>
    </source>
</evidence>
<accession>A0A3P8WF67</accession>
<reference evidence="7" key="3">
    <citation type="submission" date="2025-09" db="UniProtKB">
        <authorList>
            <consortium name="Ensembl"/>
        </authorList>
    </citation>
    <scope>IDENTIFICATION</scope>
</reference>
<feature type="domain" description="STAS" evidence="6">
    <location>
        <begin position="104"/>
        <end position="277"/>
    </location>
</feature>
<evidence type="ECO:0000256" key="1">
    <source>
        <dbReference type="ARBA" id="ARBA00004141"/>
    </source>
</evidence>
<dbReference type="InterPro" id="IPR011547">
    <property type="entry name" value="SLC26A/SulP_dom"/>
</dbReference>
<dbReference type="AlphaFoldDB" id="A0A3P8WF67"/>
<dbReference type="Pfam" id="PF01740">
    <property type="entry name" value="STAS"/>
    <property type="match status" value="1"/>
</dbReference>